<reference evidence="6" key="1">
    <citation type="journal article" date="2019" name="Int. J. Syst. Evol. Microbiol.">
        <title>The Global Catalogue of Microorganisms (GCM) 10K type strain sequencing project: providing services to taxonomists for standard genome sequencing and annotation.</title>
        <authorList>
            <consortium name="The Broad Institute Genomics Platform"/>
            <consortium name="The Broad Institute Genome Sequencing Center for Infectious Disease"/>
            <person name="Wu L."/>
            <person name="Ma J."/>
        </authorList>
    </citation>
    <scope>NUCLEOTIDE SEQUENCE [LARGE SCALE GENOMIC DNA]</scope>
    <source>
        <strain evidence="6">CCM 4481</strain>
    </source>
</reference>
<dbReference type="Gene3D" id="1.10.10.10">
    <property type="entry name" value="Winged helix-like DNA-binding domain superfamily/Winged helix DNA-binding domain"/>
    <property type="match status" value="1"/>
</dbReference>
<evidence type="ECO:0000259" key="4">
    <source>
        <dbReference type="PROSITE" id="PS50995"/>
    </source>
</evidence>
<organism evidence="5 6">
    <name type="scientific">Dyella halodurans</name>
    <dbReference type="NCBI Taxonomy" id="1920171"/>
    <lineage>
        <taxon>Bacteria</taxon>
        <taxon>Pseudomonadati</taxon>
        <taxon>Pseudomonadota</taxon>
        <taxon>Gammaproteobacteria</taxon>
        <taxon>Lysobacterales</taxon>
        <taxon>Rhodanobacteraceae</taxon>
        <taxon>Dyella</taxon>
    </lineage>
</organism>
<keyword evidence="2" id="KW-0238">DNA-binding</keyword>
<name>A0ABV9C8F7_9GAMM</name>
<keyword evidence="3" id="KW-0804">Transcription</keyword>
<keyword evidence="1" id="KW-0805">Transcription regulation</keyword>
<evidence type="ECO:0000313" key="5">
    <source>
        <dbReference type="EMBL" id="MFC4529067.1"/>
    </source>
</evidence>
<dbReference type="InterPro" id="IPR000835">
    <property type="entry name" value="HTH_MarR-typ"/>
</dbReference>
<evidence type="ECO:0000256" key="3">
    <source>
        <dbReference type="ARBA" id="ARBA00023163"/>
    </source>
</evidence>
<evidence type="ECO:0000313" key="6">
    <source>
        <dbReference type="Proteomes" id="UP001595961"/>
    </source>
</evidence>
<proteinExistence type="predicted"/>
<keyword evidence="6" id="KW-1185">Reference proteome</keyword>
<dbReference type="InterPro" id="IPR036388">
    <property type="entry name" value="WH-like_DNA-bd_sf"/>
</dbReference>
<sequence>MEHYTKKTFAATRSIGFMLTKARNMLTADMDAAVKQLDITNQQMGIIHWLSRGIATTPFGMSKHLSIDTGLMTRMLDKLEAKGLLTRSRSNTDRRVVDLKLTSKGEAIAAAIPDIALPVFNRRLRNFSTAEFAELLRLLGKFIDDETRRERS</sequence>
<dbReference type="Proteomes" id="UP001595961">
    <property type="component" value="Unassembled WGS sequence"/>
</dbReference>
<comment type="caution">
    <text evidence="5">The sequence shown here is derived from an EMBL/GenBank/DDBJ whole genome shotgun (WGS) entry which is preliminary data.</text>
</comment>
<dbReference type="Pfam" id="PF01047">
    <property type="entry name" value="MarR"/>
    <property type="match status" value="1"/>
</dbReference>
<dbReference type="SUPFAM" id="SSF46785">
    <property type="entry name" value="Winged helix' DNA-binding domain"/>
    <property type="match status" value="1"/>
</dbReference>
<protein>
    <submittedName>
        <fullName evidence="5">MarR family winged helix-turn-helix transcriptional regulator</fullName>
    </submittedName>
</protein>
<dbReference type="PRINTS" id="PR00598">
    <property type="entry name" value="HTHMARR"/>
</dbReference>
<dbReference type="EMBL" id="JBHSGA010000025">
    <property type="protein sequence ID" value="MFC4529067.1"/>
    <property type="molecule type" value="Genomic_DNA"/>
</dbReference>
<dbReference type="PROSITE" id="PS50995">
    <property type="entry name" value="HTH_MARR_2"/>
    <property type="match status" value="1"/>
</dbReference>
<dbReference type="InterPro" id="IPR036390">
    <property type="entry name" value="WH_DNA-bd_sf"/>
</dbReference>
<dbReference type="RefSeq" id="WP_266151528.1">
    <property type="nucleotide sequence ID" value="NZ_CP064028.1"/>
</dbReference>
<dbReference type="PANTHER" id="PTHR42756">
    <property type="entry name" value="TRANSCRIPTIONAL REGULATOR, MARR"/>
    <property type="match status" value="1"/>
</dbReference>
<accession>A0ABV9C8F7</accession>
<dbReference type="PANTHER" id="PTHR42756:SF1">
    <property type="entry name" value="TRANSCRIPTIONAL REPRESSOR OF EMRAB OPERON"/>
    <property type="match status" value="1"/>
</dbReference>
<evidence type="ECO:0000256" key="1">
    <source>
        <dbReference type="ARBA" id="ARBA00023015"/>
    </source>
</evidence>
<gene>
    <name evidence="5" type="ORF">ACFO5W_20650</name>
</gene>
<dbReference type="SMART" id="SM00347">
    <property type="entry name" value="HTH_MARR"/>
    <property type="match status" value="1"/>
</dbReference>
<feature type="domain" description="HTH marR-type" evidence="4">
    <location>
        <begin position="12"/>
        <end position="144"/>
    </location>
</feature>
<evidence type="ECO:0000256" key="2">
    <source>
        <dbReference type="ARBA" id="ARBA00023125"/>
    </source>
</evidence>